<protein>
    <recommendedName>
        <fullName evidence="3">DNA topoisomerase</fullName>
        <ecNumber evidence="3">5.6.2.1</ecNumber>
    </recommendedName>
    <alternativeName>
        <fullName evidence="12">Omega-protein</fullName>
    </alternativeName>
    <alternativeName>
        <fullName evidence="11">Relaxing enzyme</fullName>
    </alternativeName>
    <alternativeName>
        <fullName evidence="9">Swivelase</fullName>
    </alternativeName>
    <alternativeName>
        <fullName evidence="10">Untwisting enzyme</fullName>
    </alternativeName>
</protein>
<dbReference type="InterPro" id="IPR003601">
    <property type="entry name" value="Topo_IA_2"/>
</dbReference>
<evidence type="ECO:0000256" key="12">
    <source>
        <dbReference type="ARBA" id="ARBA00032877"/>
    </source>
</evidence>
<dbReference type="InterPro" id="IPR023405">
    <property type="entry name" value="Topo_IA_core_domain"/>
</dbReference>
<keyword evidence="4" id="KW-0479">Metal-binding</keyword>
<keyword evidence="16" id="KW-1185">Reference proteome</keyword>
<dbReference type="InterPro" id="IPR000380">
    <property type="entry name" value="Topo_IA"/>
</dbReference>
<dbReference type="SUPFAM" id="SSF56712">
    <property type="entry name" value="Prokaryotic type I DNA topoisomerase"/>
    <property type="match status" value="1"/>
</dbReference>
<evidence type="ECO:0000313" key="16">
    <source>
        <dbReference type="Proteomes" id="UP000531840"/>
    </source>
</evidence>
<comment type="similarity">
    <text evidence="2">Belongs to the type IA topoisomerase family.</text>
</comment>
<dbReference type="PROSITE" id="PS52039">
    <property type="entry name" value="TOPO_IA_2"/>
    <property type="match status" value="1"/>
</dbReference>
<feature type="domain" description="Topo IA-type catalytic" evidence="14">
    <location>
        <begin position="151"/>
        <end position="572"/>
    </location>
</feature>
<dbReference type="InterPro" id="IPR013826">
    <property type="entry name" value="Topo_IA_cen_sub3"/>
</dbReference>
<dbReference type="SMART" id="SM00493">
    <property type="entry name" value="TOPRIM"/>
    <property type="match status" value="1"/>
</dbReference>
<evidence type="ECO:0000256" key="2">
    <source>
        <dbReference type="ARBA" id="ARBA00009446"/>
    </source>
</evidence>
<keyword evidence="6" id="KW-0799">Topoisomerase</keyword>
<evidence type="ECO:0000256" key="7">
    <source>
        <dbReference type="ARBA" id="ARBA00023125"/>
    </source>
</evidence>
<sequence length="703" mass="80796">MKSLVICEKPSVARDIAKNIGAFQNKNGCLEGSNYVVTWALGHLITLQTPDKYKEFKNVTLESLPMIPKFMKTEIIGKTFKQYKIVENAINRKDISEIIIATDAGREGELVARYIIEKSGSKKTIKRLWISSVTDKAIKDGFKNLKPGKDYEGLYNSGLARAHADWLIGINASKALTYKYNASLNCGRVQTPTLQMVKNREDVINNFKPKDYFIYECKINNINFLSNDSDFNKENAEKFITSNKNNKVEIVAKSKDKVSSPKPLYNLTDIQQLASSMYKISPKQTLNIIQSLYERHKILTYPRTDSRYITTDMIGTLRDRLRAVSTGEYSTIVKGILSSKNFETKRIVNNSKVSDHHAIIPTEERPNYNQLSDLELKIYNLVVRRFLENLLPNNKYKETEYSFILGNKKFSNKQIINIELGYKIFEHNSLDNNLVLLDNKQYILDNLVYIKKQTSAPNYFTEGTLIYAMENPFEYVDSAEERKILKETNGIGTVATRADILEKLFSNDYLILDDNKIKTTNKAKQLLNLAPEKLKSPSMTAIWEKQLDNIAKNKIKKEQFLKDIKNYTFDLVNEIRNSEDRFKHDNISGKRCEKCNSFMLDLDKKGTKMLKCSNINCKNIKVVSKLTNLRCDTCHKKMTLFGSGENATYRCSCGNSIKQKEVDKKIKNTKKEKASYKDLKKYMSKDTLENNSLKEKLQGLKLK</sequence>
<feature type="domain" description="Toprim" evidence="13">
    <location>
        <begin position="2"/>
        <end position="134"/>
    </location>
</feature>
<dbReference type="PANTHER" id="PTHR11390">
    <property type="entry name" value="PROKARYOTIC DNA TOPOISOMERASE"/>
    <property type="match status" value="1"/>
</dbReference>
<dbReference type="EC" id="5.6.2.1" evidence="3"/>
<dbReference type="Proteomes" id="UP000531840">
    <property type="component" value="Unassembled WGS sequence"/>
</dbReference>
<dbReference type="CDD" id="cd03362">
    <property type="entry name" value="TOPRIM_TopoIA_TopoIII"/>
    <property type="match status" value="1"/>
</dbReference>
<evidence type="ECO:0000259" key="13">
    <source>
        <dbReference type="PROSITE" id="PS50880"/>
    </source>
</evidence>
<dbReference type="EMBL" id="JACBYF010000012">
    <property type="protein sequence ID" value="NYS47776.1"/>
    <property type="molecule type" value="Genomic_DNA"/>
</dbReference>
<proteinExistence type="inferred from homology"/>
<dbReference type="Gene3D" id="1.10.290.10">
    <property type="entry name" value="Topoisomerase I, domain 4"/>
    <property type="match status" value="1"/>
</dbReference>
<dbReference type="PRINTS" id="PR00417">
    <property type="entry name" value="PRTPISMRASEI"/>
</dbReference>
<keyword evidence="5" id="KW-0460">Magnesium</keyword>
<dbReference type="Gene3D" id="1.10.460.10">
    <property type="entry name" value="Topoisomerase I, domain 2"/>
    <property type="match status" value="1"/>
</dbReference>
<gene>
    <name evidence="15" type="ORF">HZY85_06190</name>
</gene>
<evidence type="ECO:0000256" key="3">
    <source>
        <dbReference type="ARBA" id="ARBA00012891"/>
    </source>
</evidence>
<dbReference type="PROSITE" id="PS00396">
    <property type="entry name" value="TOPO_IA_1"/>
    <property type="match status" value="1"/>
</dbReference>
<dbReference type="InterPro" id="IPR013824">
    <property type="entry name" value="Topo_IA_cen_sub1"/>
</dbReference>
<evidence type="ECO:0000259" key="14">
    <source>
        <dbReference type="PROSITE" id="PS52039"/>
    </source>
</evidence>
<dbReference type="InterPro" id="IPR003602">
    <property type="entry name" value="Topo_IA_DNA-bd_dom"/>
</dbReference>
<dbReference type="RefSeq" id="WP_179941561.1">
    <property type="nucleotide sequence ID" value="NZ_JACBYF010000012.1"/>
</dbReference>
<accession>A0ABX2T0R6</accession>
<dbReference type="InterPro" id="IPR013825">
    <property type="entry name" value="Topo_IA_cen_sub2"/>
</dbReference>
<evidence type="ECO:0000256" key="9">
    <source>
        <dbReference type="ARBA" id="ARBA00030003"/>
    </source>
</evidence>
<evidence type="ECO:0000256" key="8">
    <source>
        <dbReference type="ARBA" id="ARBA00023235"/>
    </source>
</evidence>
<dbReference type="Pfam" id="PF01131">
    <property type="entry name" value="Topoisom_bac"/>
    <property type="match status" value="1"/>
</dbReference>
<dbReference type="SMART" id="SM00437">
    <property type="entry name" value="TOP1Ac"/>
    <property type="match status" value="1"/>
</dbReference>
<dbReference type="NCBIfam" id="TIGR01056">
    <property type="entry name" value="topB"/>
    <property type="match status" value="1"/>
</dbReference>
<reference evidence="15 16" key="1">
    <citation type="submission" date="2020-07" db="EMBL/GenBank/DDBJ databases">
        <title>MOT database genomes.</title>
        <authorList>
            <person name="Joseph S."/>
            <person name="Aduse-Opoku J."/>
            <person name="Hashim A."/>
            <person name="Wade W."/>
            <person name="Curtis M."/>
        </authorList>
    </citation>
    <scope>NUCLEOTIDE SEQUENCE [LARGE SCALE GENOMIC DNA]</scope>
    <source>
        <strain evidence="15 16">CIP 106318</strain>
    </source>
</reference>
<dbReference type="InterPro" id="IPR013497">
    <property type="entry name" value="Topo_IA_cen"/>
</dbReference>
<dbReference type="InterPro" id="IPR023406">
    <property type="entry name" value="Topo_IA_AS"/>
</dbReference>
<dbReference type="PANTHER" id="PTHR11390:SF21">
    <property type="entry name" value="DNA TOPOISOMERASE 3-ALPHA"/>
    <property type="match status" value="1"/>
</dbReference>
<dbReference type="CDD" id="cd00186">
    <property type="entry name" value="TOP1Ac"/>
    <property type="match status" value="1"/>
</dbReference>
<evidence type="ECO:0000256" key="11">
    <source>
        <dbReference type="ARBA" id="ARBA00032235"/>
    </source>
</evidence>
<evidence type="ECO:0000256" key="10">
    <source>
        <dbReference type="ARBA" id="ARBA00031985"/>
    </source>
</evidence>
<dbReference type="InterPro" id="IPR006171">
    <property type="entry name" value="TOPRIM_dom"/>
</dbReference>
<comment type="caution">
    <text evidence="15">The sequence shown here is derived from an EMBL/GenBank/DDBJ whole genome shotgun (WGS) entry which is preliminary data.</text>
</comment>
<keyword evidence="7" id="KW-0238">DNA-binding</keyword>
<dbReference type="InterPro" id="IPR034144">
    <property type="entry name" value="TOPRIM_TopoIII"/>
</dbReference>
<name>A0ABX2T0R6_9BACL</name>
<dbReference type="Pfam" id="PF01751">
    <property type="entry name" value="Toprim"/>
    <property type="match status" value="1"/>
</dbReference>
<evidence type="ECO:0000256" key="5">
    <source>
        <dbReference type="ARBA" id="ARBA00022842"/>
    </source>
</evidence>
<dbReference type="NCBIfam" id="NF005829">
    <property type="entry name" value="PRK07726.1"/>
    <property type="match status" value="1"/>
</dbReference>
<keyword evidence="8" id="KW-0413">Isomerase</keyword>
<organism evidence="15 16">
    <name type="scientific">Gemelliphila palaticanis</name>
    <dbReference type="NCBI Taxonomy" id="81950"/>
    <lineage>
        <taxon>Bacteria</taxon>
        <taxon>Bacillati</taxon>
        <taxon>Bacillota</taxon>
        <taxon>Bacilli</taxon>
        <taxon>Bacillales</taxon>
        <taxon>Gemellaceae</taxon>
        <taxon>Gemelliphila</taxon>
    </lineage>
</organism>
<dbReference type="Gene3D" id="3.40.50.140">
    <property type="match status" value="1"/>
</dbReference>
<evidence type="ECO:0000256" key="6">
    <source>
        <dbReference type="ARBA" id="ARBA00023029"/>
    </source>
</evidence>
<dbReference type="Gene3D" id="2.70.20.10">
    <property type="entry name" value="Topoisomerase I, domain 3"/>
    <property type="match status" value="1"/>
</dbReference>
<dbReference type="PROSITE" id="PS50880">
    <property type="entry name" value="TOPRIM"/>
    <property type="match status" value="1"/>
</dbReference>
<comment type="catalytic activity">
    <reaction evidence="1">
        <text>ATP-independent breakage of single-stranded DNA, followed by passage and rejoining.</text>
        <dbReference type="EC" id="5.6.2.1"/>
    </reaction>
</comment>
<evidence type="ECO:0000313" key="15">
    <source>
        <dbReference type="EMBL" id="NYS47776.1"/>
    </source>
</evidence>
<dbReference type="SMART" id="SM00436">
    <property type="entry name" value="TOP1Bc"/>
    <property type="match status" value="1"/>
</dbReference>
<dbReference type="InterPro" id="IPR005738">
    <property type="entry name" value="TopoIII"/>
</dbReference>
<evidence type="ECO:0000256" key="4">
    <source>
        <dbReference type="ARBA" id="ARBA00022723"/>
    </source>
</evidence>
<evidence type="ECO:0000256" key="1">
    <source>
        <dbReference type="ARBA" id="ARBA00000213"/>
    </source>
</evidence>